<accession>A0A2G8JTB3</accession>
<dbReference type="OrthoDB" id="425681at2759"/>
<dbReference type="EMBL" id="MRZV01001296">
    <property type="protein sequence ID" value="PIK38958.1"/>
    <property type="molecule type" value="Genomic_DNA"/>
</dbReference>
<name>A0A2G8JTB3_STIJA</name>
<evidence type="ECO:0000313" key="2">
    <source>
        <dbReference type="EMBL" id="PIK38958.1"/>
    </source>
</evidence>
<sequence length="195" mass="21765">MKGTVSFDGDTSTPFKISSGVKQGCMLAPTLFGIFFSRRLTYAFQSSSDGVYIHTRRDGKLYNLARLRAKTKLTRVLIREMLFADDAALVSHTNDGLQRLMNHFAHACKEFALTISIKKTEVMTQDAPIPPTISVNDSRLETVNNFRYLGSIISSNVSLDADINARIGNAAVVMSKLQKRVWENKNLTLNTKMKV</sequence>
<gene>
    <name evidence="2" type="ORF">BSL78_24204</name>
</gene>
<reference evidence="2 3" key="1">
    <citation type="journal article" date="2017" name="PLoS Biol.">
        <title>The sea cucumber genome provides insights into morphological evolution and visceral regeneration.</title>
        <authorList>
            <person name="Zhang X."/>
            <person name="Sun L."/>
            <person name="Yuan J."/>
            <person name="Sun Y."/>
            <person name="Gao Y."/>
            <person name="Zhang L."/>
            <person name="Li S."/>
            <person name="Dai H."/>
            <person name="Hamel J.F."/>
            <person name="Liu C."/>
            <person name="Yu Y."/>
            <person name="Liu S."/>
            <person name="Lin W."/>
            <person name="Guo K."/>
            <person name="Jin S."/>
            <person name="Xu P."/>
            <person name="Storey K.B."/>
            <person name="Huan P."/>
            <person name="Zhang T."/>
            <person name="Zhou Y."/>
            <person name="Zhang J."/>
            <person name="Lin C."/>
            <person name="Li X."/>
            <person name="Xing L."/>
            <person name="Huo D."/>
            <person name="Sun M."/>
            <person name="Wang L."/>
            <person name="Mercier A."/>
            <person name="Li F."/>
            <person name="Yang H."/>
            <person name="Xiang J."/>
        </authorList>
    </citation>
    <scope>NUCLEOTIDE SEQUENCE [LARGE SCALE GENOMIC DNA]</scope>
    <source>
        <strain evidence="2">Shaxun</strain>
        <tissue evidence="2">Muscle</tissue>
    </source>
</reference>
<dbReference type="STRING" id="307972.A0A2G8JTB3"/>
<keyword evidence="3" id="KW-1185">Reference proteome</keyword>
<dbReference type="AlphaFoldDB" id="A0A2G8JTB3"/>
<protein>
    <recommendedName>
        <fullName evidence="1">Reverse transcriptase domain-containing protein</fullName>
    </recommendedName>
</protein>
<feature type="domain" description="Reverse transcriptase" evidence="1">
    <location>
        <begin position="1"/>
        <end position="153"/>
    </location>
</feature>
<evidence type="ECO:0000313" key="3">
    <source>
        <dbReference type="Proteomes" id="UP000230750"/>
    </source>
</evidence>
<dbReference type="Pfam" id="PF00078">
    <property type="entry name" value="RVT_1"/>
    <property type="match status" value="1"/>
</dbReference>
<dbReference type="Proteomes" id="UP000230750">
    <property type="component" value="Unassembled WGS sequence"/>
</dbReference>
<dbReference type="PANTHER" id="PTHR47027">
    <property type="entry name" value="REVERSE TRANSCRIPTASE DOMAIN-CONTAINING PROTEIN"/>
    <property type="match status" value="1"/>
</dbReference>
<dbReference type="InterPro" id="IPR000477">
    <property type="entry name" value="RT_dom"/>
</dbReference>
<dbReference type="PROSITE" id="PS50878">
    <property type="entry name" value="RT_POL"/>
    <property type="match status" value="1"/>
</dbReference>
<comment type="caution">
    <text evidence="2">The sequence shown here is derived from an EMBL/GenBank/DDBJ whole genome shotgun (WGS) entry which is preliminary data.</text>
</comment>
<proteinExistence type="predicted"/>
<evidence type="ECO:0000259" key="1">
    <source>
        <dbReference type="PROSITE" id="PS50878"/>
    </source>
</evidence>
<organism evidence="2 3">
    <name type="scientific">Stichopus japonicus</name>
    <name type="common">Sea cucumber</name>
    <dbReference type="NCBI Taxonomy" id="307972"/>
    <lineage>
        <taxon>Eukaryota</taxon>
        <taxon>Metazoa</taxon>
        <taxon>Echinodermata</taxon>
        <taxon>Eleutherozoa</taxon>
        <taxon>Echinozoa</taxon>
        <taxon>Holothuroidea</taxon>
        <taxon>Aspidochirotacea</taxon>
        <taxon>Aspidochirotida</taxon>
        <taxon>Stichopodidae</taxon>
        <taxon>Apostichopus</taxon>
    </lineage>
</organism>
<dbReference type="PANTHER" id="PTHR47027:SF20">
    <property type="entry name" value="REVERSE TRANSCRIPTASE-LIKE PROTEIN WITH RNA-DIRECTED DNA POLYMERASE DOMAIN"/>
    <property type="match status" value="1"/>
</dbReference>